<accession>W5MNM7</accession>
<feature type="region of interest" description="Disordered" evidence="5">
    <location>
        <begin position="55"/>
        <end position="83"/>
    </location>
</feature>
<dbReference type="PANTHER" id="PTHR23311">
    <property type="entry name" value="HEAT SHOCK REGULATED 2"/>
    <property type="match status" value="1"/>
</dbReference>
<dbReference type="InParanoid" id="W5MNM7"/>
<dbReference type="eggNOG" id="ENOG502TFPZ">
    <property type="taxonomic scope" value="Eukaryota"/>
</dbReference>
<evidence type="ECO:0000313" key="6">
    <source>
        <dbReference type="Ensembl" id="ENSLOCP00000009986.1"/>
    </source>
</evidence>
<dbReference type="InterPro" id="IPR055320">
    <property type="entry name" value="CEP72-like"/>
</dbReference>
<sequence>MSLRQNEENIQSIVKETGSTQTDTNYPAEAASWNPEFKNKVRWSSGLTFHCVFKEKPSSSGQPDGTLSSSPHSHAQSTVEHSLRDVKHHRVQDLQFSTEFKCSDFEEEYRPLPSPTRSSLRSPGKSPCRPKEGMRVTFADSHIEKEVASSRCSPQINRRTAGLRSPTANGQETTGAEGSRTGRAAPAGRGSRASDSCAVPHSACSSLTHHTITVVEPGASGVNKPLSDLYGSMHLEDAASSRCFSEGLSPRRGSSVDRLNELSPLRPLGAPQCSSRLGTLHGRSALYTCMPCSVTLPAEIRRTNSLSSRQSELKNKEDSVVAGCNSLALQSPQTDPDRSSILWRLLDLVDRHWNGTRSLHLNHCFLASAHDLLRSLSSPLCAECKRGRSRDEPDQECCAGRGAGQNSWTSGLDHTELQQLRHKLTITQQQLELLKKRLSSVLKENNSLRTQISSTQVSALSATGENKLQEAYRGLRERVGTVSEKITQSHKLEEALCLLRDSHRSLVSTNDYLLKQLERGSSGQDLDHVQSCLTSDLSRASNGLQSSSSQHTLPSPSQ</sequence>
<feature type="compositionally biased region" description="Polar residues" evidence="5">
    <location>
        <begin position="8"/>
        <end position="25"/>
    </location>
</feature>
<feature type="region of interest" description="Disordered" evidence="5">
    <location>
        <begin position="158"/>
        <end position="195"/>
    </location>
</feature>
<feature type="coiled-coil region" evidence="4">
    <location>
        <begin position="417"/>
        <end position="451"/>
    </location>
</feature>
<keyword evidence="3 4" id="KW-0175">Coiled coil</keyword>
<reference evidence="6" key="2">
    <citation type="submission" date="2025-08" db="UniProtKB">
        <authorList>
            <consortium name="Ensembl"/>
        </authorList>
    </citation>
    <scope>IDENTIFICATION</scope>
</reference>
<evidence type="ECO:0000256" key="2">
    <source>
        <dbReference type="ARBA" id="ARBA00022737"/>
    </source>
</evidence>
<feature type="region of interest" description="Disordered" evidence="5">
    <location>
        <begin position="1"/>
        <end position="26"/>
    </location>
</feature>
<protein>
    <submittedName>
        <fullName evidence="6">Centrosomal protein of 72 kDa-like</fullName>
    </submittedName>
</protein>
<reference evidence="7" key="1">
    <citation type="submission" date="2011-12" db="EMBL/GenBank/DDBJ databases">
        <title>The Draft Genome of Lepisosteus oculatus.</title>
        <authorList>
            <consortium name="The Broad Institute Genome Assembly &amp; Analysis Group"/>
            <consortium name="Computational R&amp;D Group"/>
            <consortium name="and Sequencing Platform"/>
            <person name="Di Palma F."/>
            <person name="Alfoldi J."/>
            <person name="Johnson J."/>
            <person name="Berlin A."/>
            <person name="Gnerre S."/>
            <person name="Jaffe D."/>
            <person name="MacCallum I."/>
            <person name="Young S."/>
            <person name="Walker B.J."/>
            <person name="Lander E.S."/>
            <person name="Lindblad-Toh K."/>
        </authorList>
    </citation>
    <scope>NUCLEOTIDE SEQUENCE [LARGE SCALE GENOMIC DNA]</scope>
</reference>
<dbReference type="AlphaFoldDB" id="W5MNM7"/>
<feature type="compositionally biased region" description="Low complexity" evidence="5">
    <location>
        <begin position="544"/>
        <end position="558"/>
    </location>
</feature>
<evidence type="ECO:0000256" key="1">
    <source>
        <dbReference type="ARBA" id="ARBA00022614"/>
    </source>
</evidence>
<feature type="region of interest" description="Disordered" evidence="5">
    <location>
        <begin position="537"/>
        <end position="558"/>
    </location>
</feature>
<name>W5MNM7_LEPOC</name>
<dbReference type="Bgee" id="ENSLOCG00000008227">
    <property type="expression patterns" value="Expressed in brain and 2 other cell types or tissues"/>
</dbReference>
<evidence type="ECO:0000313" key="7">
    <source>
        <dbReference type="Proteomes" id="UP000018468"/>
    </source>
</evidence>
<evidence type="ECO:0000256" key="5">
    <source>
        <dbReference type="SAM" id="MobiDB-lite"/>
    </source>
</evidence>
<evidence type="ECO:0000256" key="3">
    <source>
        <dbReference type="ARBA" id="ARBA00023054"/>
    </source>
</evidence>
<feature type="compositionally biased region" description="Polar residues" evidence="5">
    <location>
        <begin position="166"/>
        <end position="176"/>
    </location>
</feature>
<dbReference type="Proteomes" id="UP000018468">
    <property type="component" value="Linkage group LG23"/>
</dbReference>
<keyword evidence="2" id="KW-0677">Repeat</keyword>
<keyword evidence="7" id="KW-1185">Reference proteome</keyword>
<dbReference type="OMA" id="INRRTAG"/>
<proteinExistence type="predicted"/>
<evidence type="ECO:0000256" key="4">
    <source>
        <dbReference type="SAM" id="Coils"/>
    </source>
</evidence>
<dbReference type="PANTHER" id="PTHR23311:SF5">
    <property type="entry name" value="CENTROSOMAL PROTEIN OF 72 KDA"/>
    <property type="match status" value="1"/>
</dbReference>
<keyword evidence="1" id="KW-0433">Leucine-rich repeat</keyword>
<dbReference type="HOGENOM" id="CLU_488286_0_0_1"/>
<dbReference type="EMBL" id="AHAT01020776">
    <property type="status" value="NOT_ANNOTATED_CDS"/>
    <property type="molecule type" value="Genomic_DNA"/>
</dbReference>
<feature type="compositionally biased region" description="Polar residues" evidence="5">
    <location>
        <begin position="58"/>
        <end position="80"/>
    </location>
</feature>
<organism evidence="6 7">
    <name type="scientific">Lepisosteus oculatus</name>
    <name type="common">Spotted gar</name>
    <dbReference type="NCBI Taxonomy" id="7918"/>
    <lineage>
        <taxon>Eukaryota</taxon>
        <taxon>Metazoa</taxon>
        <taxon>Chordata</taxon>
        <taxon>Craniata</taxon>
        <taxon>Vertebrata</taxon>
        <taxon>Euteleostomi</taxon>
        <taxon>Actinopterygii</taxon>
        <taxon>Neopterygii</taxon>
        <taxon>Holostei</taxon>
        <taxon>Semionotiformes</taxon>
        <taxon>Lepisosteidae</taxon>
        <taxon>Lepisosteus</taxon>
    </lineage>
</organism>
<feature type="region of interest" description="Disordered" evidence="5">
    <location>
        <begin position="107"/>
        <end position="132"/>
    </location>
</feature>
<reference evidence="6" key="3">
    <citation type="submission" date="2025-09" db="UniProtKB">
        <authorList>
            <consortium name="Ensembl"/>
        </authorList>
    </citation>
    <scope>IDENTIFICATION</scope>
</reference>
<feature type="compositionally biased region" description="Low complexity" evidence="5">
    <location>
        <begin position="178"/>
        <end position="195"/>
    </location>
</feature>
<dbReference type="Ensembl" id="ENSLOCT00000009998.1">
    <property type="protein sequence ID" value="ENSLOCP00000009986.1"/>
    <property type="gene ID" value="ENSLOCG00000008227.1"/>
</dbReference>